<dbReference type="Proteomes" id="UP000019763">
    <property type="component" value="Unassembled WGS sequence"/>
</dbReference>
<dbReference type="EMBL" id="AFNH02001429">
    <property type="protein sequence ID" value="EZG43102.1"/>
    <property type="molecule type" value="Genomic_DNA"/>
</dbReference>
<accession>A0A023AWZ2</accession>
<feature type="region of interest" description="Disordered" evidence="1">
    <location>
        <begin position="34"/>
        <end position="56"/>
    </location>
</feature>
<organism evidence="2 3">
    <name type="scientific">Gregarina niphandrodes</name>
    <name type="common">Septate eugregarine</name>
    <dbReference type="NCBI Taxonomy" id="110365"/>
    <lineage>
        <taxon>Eukaryota</taxon>
        <taxon>Sar</taxon>
        <taxon>Alveolata</taxon>
        <taxon>Apicomplexa</taxon>
        <taxon>Conoidasida</taxon>
        <taxon>Gregarinasina</taxon>
        <taxon>Eugregarinorida</taxon>
        <taxon>Gregarinidae</taxon>
        <taxon>Gregarina</taxon>
    </lineage>
</organism>
<feature type="non-terminal residue" evidence="2">
    <location>
        <position position="56"/>
    </location>
</feature>
<feature type="non-terminal residue" evidence="2">
    <location>
        <position position="1"/>
    </location>
</feature>
<dbReference type="AlphaFoldDB" id="A0A023AWZ2"/>
<gene>
    <name evidence="2" type="ORF">GNI_187940</name>
</gene>
<name>A0A023AWZ2_GRENI</name>
<dbReference type="GeneID" id="22916214"/>
<proteinExistence type="predicted"/>
<keyword evidence="3" id="KW-1185">Reference proteome</keyword>
<dbReference type="VEuPathDB" id="CryptoDB:GNI_187940"/>
<dbReference type="RefSeq" id="XP_011133641.1">
    <property type="nucleotide sequence ID" value="XM_011135339.1"/>
</dbReference>
<protein>
    <submittedName>
        <fullName evidence="2">Uncharacterized protein</fullName>
    </submittedName>
</protein>
<evidence type="ECO:0000256" key="1">
    <source>
        <dbReference type="SAM" id="MobiDB-lite"/>
    </source>
</evidence>
<reference evidence="2" key="1">
    <citation type="submission" date="2013-12" db="EMBL/GenBank/DDBJ databases">
        <authorList>
            <person name="Omoto C.K."/>
            <person name="Sibley D."/>
            <person name="Venepally P."/>
            <person name="Hadjithomas M."/>
            <person name="Karamycheva S."/>
            <person name="Brunk B."/>
            <person name="Roos D."/>
            <person name="Caler E."/>
            <person name="Lorenzi H."/>
        </authorList>
    </citation>
    <scope>NUCLEOTIDE SEQUENCE</scope>
</reference>
<evidence type="ECO:0000313" key="3">
    <source>
        <dbReference type="Proteomes" id="UP000019763"/>
    </source>
</evidence>
<sequence>HPLFRGKAQDKFLELAYFSYQWGKLWPNHVHDRGPSWPASVPWRRPGGSSGKRQRV</sequence>
<evidence type="ECO:0000313" key="2">
    <source>
        <dbReference type="EMBL" id="EZG43102.1"/>
    </source>
</evidence>
<comment type="caution">
    <text evidence="2">The sequence shown here is derived from an EMBL/GenBank/DDBJ whole genome shotgun (WGS) entry which is preliminary data.</text>
</comment>